<gene>
    <name evidence="1" type="ORF">Tci_850894</name>
</gene>
<dbReference type="AlphaFoldDB" id="A0A699R791"/>
<accession>A0A699R791</accession>
<organism evidence="1">
    <name type="scientific">Tanacetum cinerariifolium</name>
    <name type="common">Dalmatian daisy</name>
    <name type="synonym">Chrysanthemum cinerariifolium</name>
    <dbReference type="NCBI Taxonomy" id="118510"/>
    <lineage>
        <taxon>Eukaryota</taxon>
        <taxon>Viridiplantae</taxon>
        <taxon>Streptophyta</taxon>
        <taxon>Embryophyta</taxon>
        <taxon>Tracheophyta</taxon>
        <taxon>Spermatophyta</taxon>
        <taxon>Magnoliopsida</taxon>
        <taxon>eudicotyledons</taxon>
        <taxon>Gunneridae</taxon>
        <taxon>Pentapetalae</taxon>
        <taxon>asterids</taxon>
        <taxon>campanulids</taxon>
        <taxon>Asterales</taxon>
        <taxon>Asteraceae</taxon>
        <taxon>Asteroideae</taxon>
        <taxon>Anthemideae</taxon>
        <taxon>Anthemidinae</taxon>
        <taxon>Tanacetum</taxon>
    </lineage>
</organism>
<dbReference type="EMBL" id="BKCJ011068032">
    <property type="protein sequence ID" value="GFC78924.1"/>
    <property type="molecule type" value="Genomic_DNA"/>
</dbReference>
<name>A0A699R791_TANCI</name>
<comment type="caution">
    <text evidence="1">The sequence shown here is derived from an EMBL/GenBank/DDBJ whole genome shotgun (WGS) entry which is preliminary data.</text>
</comment>
<sequence length="83" mass="8794">ASRALGGLAEQRDGAREVNLVEVGFVHHDNRLVARLAREANNLGVAGLAVKHNLAVVAGGGVKGVLYPVLELEHYWATGIDEL</sequence>
<protein>
    <submittedName>
        <fullName evidence="1">Uncharacterized protein</fullName>
    </submittedName>
</protein>
<feature type="non-terminal residue" evidence="1">
    <location>
        <position position="1"/>
    </location>
</feature>
<evidence type="ECO:0000313" key="1">
    <source>
        <dbReference type="EMBL" id="GFC78924.1"/>
    </source>
</evidence>
<proteinExistence type="predicted"/>
<reference evidence="1" key="1">
    <citation type="journal article" date="2019" name="Sci. Rep.">
        <title>Draft genome of Tanacetum cinerariifolium, the natural source of mosquito coil.</title>
        <authorList>
            <person name="Yamashiro T."/>
            <person name="Shiraishi A."/>
            <person name="Satake H."/>
            <person name="Nakayama K."/>
        </authorList>
    </citation>
    <scope>NUCLEOTIDE SEQUENCE</scope>
</reference>